<organism evidence="1 2">
    <name type="scientific">Armadillidium nasatum</name>
    <dbReference type="NCBI Taxonomy" id="96803"/>
    <lineage>
        <taxon>Eukaryota</taxon>
        <taxon>Metazoa</taxon>
        <taxon>Ecdysozoa</taxon>
        <taxon>Arthropoda</taxon>
        <taxon>Crustacea</taxon>
        <taxon>Multicrustacea</taxon>
        <taxon>Malacostraca</taxon>
        <taxon>Eumalacostraca</taxon>
        <taxon>Peracarida</taxon>
        <taxon>Isopoda</taxon>
        <taxon>Oniscidea</taxon>
        <taxon>Crinocheta</taxon>
        <taxon>Armadillidiidae</taxon>
        <taxon>Armadillidium</taxon>
    </lineage>
</organism>
<protein>
    <recommendedName>
        <fullName evidence="3">Condensation domain-containing protein</fullName>
    </recommendedName>
</protein>
<evidence type="ECO:0000313" key="2">
    <source>
        <dbReference type="Proteomes" id="UP000326759"/>
    </source>
</evidence>
<reference evidence="1 2" key="1">
    <citation type="journal article" date="2019" name="PLoS Biol.">
        <title>Sex chromosomes control vertical transmission of feminizing Wolbachia symbionts in an isopod.</title>
        <authorList>
            <person name="Becking T."/>
            <person name="Chebbi M.A."/>
            <person name="Giraud I."/>
            <person name="Moumen B."/>
            <person name="Laverre T."/>
            <person name="Caubet Y."/>
            <person name="Peccoud J."/>
            <person name="Gilbert C."/>
            <person name="Cordaux R."/>
        </authorList>
    </citation>
    <scope>NUCLEOTIDE SEQUENCE [LARGE SCALE GENOMIC DNA]</scope>
    <source>
        <strain evidence="1">ANa2</strain>
        <tissue evidence="1">Whole body excluding digestive tract and cuticle</tissue>
    </source>
</reference>
<dbReference type="Gene3D" id="3.30.559.30">
    <property type="entry name" value="Nonribosomal peptide synthetase, condensation domain"/>
    <property type="match status" value="1"/>
</dbReference>
<dbReference type="OrthoDB" id="6345137at2759"/>
<dbReference type="PANTHER" id="PTHR28037">
    <property type="entry name" value="ALCOHOL O-ACETYLTRANSFERASE 1-RELATED"/>
    <property type="match status" value="1"/>
</dbReference>
<dbReference type="Proteomes" id="UP000326759">
    <property type="component" value="Unassembled WGS sequence"/>
</dbReference>
<dbReference type="InterPro" id="IPR010828">
    <property type="entry name" value="Atf2/Sli1-like"/>
</dbReference>
<keyword evidence="2" id="KW-1185">Reference proteome</keyword>
<dbReference type="SUPFAM" id="SSF52777">
    <property type="entry name" value="CoA-dependent acyltransferases"/>
    <property type="match status" value="2"/>
</dbReference>
<dbReference type="AlphaFoldDB" id="A0A5N5TFD4"/>
<dbReference type="EMBL" id="SEYY01004751">
    <property type="protein sequence ID" value="KAB7503640.1"/>
    <property type="molecule type" value="Genomic_DNA"/>
</dbReference>
<dbReference type="InterPro" id="IPR052058">
    <property type="entry name" value="Alcohol_O-acetyltransferase"/>
</dbReference>
<name>A0A5N5TFD4_9CRUS</name>
<comment type="caution">
    <text evidence="1">The sequence shown here is derived from an EMBL/GenBank/DDBJ whole genome shotgun (WGS) entry which is preliminary data.</text>
</comment>
<accession>A0A5N5TFD4</accession>
<evidence type="ECO:0008006" key="3">
    <source>
        <dbReference type="Google" id="ProtNLM"/>
    </source>
</evidence>
<gene>
    <name evidence="1" type="ORF">Anas_12390</name>
</gene>
<sequence>MTVAGRWGNMSTVYALWLDSGGPIPFESVKYTSHLIFRKLPHLRLCIGKHKNDRWWREMDSDRLDVEEIRSNEDIVTIFESLLQRRYNCEEGPLWFVRFVTSANGNGLVRDKNFNWKHKYVCIFGFHHNFSDGTTNMNFCNMFISLLNSVLTNEKVDFSEVGRFAYPIHDDIARATISYSFLLQLFGIRIYKGLVAYCEYVRNFIRHYPMPCDTDGCTLVLQNELDEVTTERLLKRCKMEGVTLNTVFTAAANIGMLRMILQRDGSVTDTRFDSQQAVNMRRYWPKDQQKNSYGCHISMVDIQIPTTKDDITNFWEYARKVHKIISNELHVERRTLKMQPLSEKLWLAIFVNSWMSKLRLPTANDGHYCITNMGDVSSTFNGHGPVVSCSKILRSVSCHFMQTLCQHTLQTFKGKFYYSLDYYPQKMSVGTARAYASSLMDTLRTVIHMPN</sequence>
<dbReference type="Pfam" id="PF07247">
    <property type="entry name" value="AATase"/>
    <property type="match status" value="1"/>
</dbReference>
<evidence type="ECO:0000313" key="1">
    <source>
        <dbReference type="EMBL" id="KAB7503640.1"/>
    </source>
</evidence>
<dbReference type="PANTHER" id="PTHR28037:SF1">
    <property type="entry name" value="ALCOHOL O-ACETYLTRANSFERASE 1-RELATED"/>
    <property type="match status" value="1"/>
</dbReference>
<proteinExistence type="predicted"/>